<dbReference type="CDD" id="cd07377">
    <property type="entry name" value="WHTH_GntR"/>
    <property type="match status" value="1"/>
</dbReference>
<keyword evidence="2" id="KW-0238">DNA-binding</keyword>
<evidence type="ECO:0000313" key="5">
    <source>
        <dbReference type="EMBL" id="MDV2620902.1"/>
    </source>
</evidence>
<proteinExistence type="predicted"/>
<dbReference type="InterPro" id="IPR011663">
    <property type="entry name" value="UTRA"/>
</dbReference>
<dbReference type="InterPro" id="IPR050679">
    <property type="entry name" value="Bact_HTH_transcr_reg"/>
</dbReference>
<comment type="caution">
    <text evidence="5">The sequence shown here is derived from an EMBL/GenBank/DDBJ whole genome shotgun (WGS) entry which is preliminary data.</text>
</comment>
<dbReference type="PANTHER" id="PTHR44846">
    <property type="entry name" value="MANNOSYL-D-GLYCERATE TRANSPORT/METABOLISM SYSTEM REPRESSOR MNGR-RELATED"/>
    <property type="match status" value="1"/>
</dbReference>
<gene>
    <name evidence="5" type="ORF">R0G89_04045</name>
</gene>
<dbReference type="SUPFAM" id="SSF46785">
    <property type="entry name" value="Winged helix' DNA-binding domain"/>
    <property type="match status" value="1"/>
</dbReference>
<evidence type="ECO:0000313" key="6">
    <source>
        <dbReference type="Proteomes" id="UP001280897"/>
    </source>
</evidence>
<dbReference type="InterPro" id="IPR036388">
    <property type="entry name" value="WH-like_DNA-bd_sf"/>
</dbReference>
<protein>
    <submittedName>
        <fullName evidence="5">GntR family transcriptional regulator</fullName>
    </submittedName>
</protein>
<dbReference type="Gene3D" id="3.40.1410.10">
    <property type="entry name" value="Chorismate lyase-like"/>
    <property type="match status" value="1"/>
</dbReference>
<dbReference type="RefSeq" id="WP_002832579.1">
    <property type="nucleotide sequence ID" value="NZ_BMWN01000002.1"/>
</dbReference>
<accession>A0AAP3XA76</accession>
<evidence type="ECO:0000256" key="2">
    <source>
        <dbReference type="ARBA" id="ARBA00023125"/>
    </source>
</evidence>
<keyword evidence="3" id="KW-0804">Transcription</keyword>
<dbReference type="Pfam" id="PF00392">
    <property type="entry name" value="GntR"/>
    <property type="match status" value="1"/>
</dbReference>
<dbReference type="SMART" id="SM00345">
    <property type="entry name" value="HTH_GNTR"/>
    <property type="match status" value="1"/>
</dbReference>
<name>A0AAP3XA76_PEDAC</name>
<dbReference type="InterPro" id="IPR036390">
    <property type="entry name" value="WH_DNA-bd_sf"/>
</dbReference>
<dbReference type="EMBL" id="JAWJAV010000002">
    <property type="protein sequence ID" value="MDV2620902.1"/>
    <property type="molecule type" value="Genomic_DNA"/>
</dbReference>
<dbReference type="Pfam" id="PF07702">
    <property type="entry name" value="UTRA"/>
    <property type="match status" value="1"/>
</dbReference>
<sequence length="237" mass="27330">MYKYEKISQTLRKKIMNHELQPGVMLPDQNQLAKEFNTTRITISKAIQILIIEGLVYSKRGAGTFVRKDVQFNNDFNTDVDKPLGTTMTHPNKKVTSKHIHLTARIATKDEQEHLLLEDGETVYVIKRTRLIDGKPFSYEQTIMPTKIATITKEILQKSVYEYLQKEHHLEFAGSHRQIMARKVSDEDVHFLGEKKGDPILVISQVNYLVDGTPFEYSESHFPYQNSVVSADIKLEH</sequence>
<evidence type="ECO:0000259" key="4">
    <source>
        <dbReference type="PROSITE" id="PS50949"/>
    </source>
</evidence>
<keyword evidence="1" id="KW-0805">Transcription regulation</keyword>
<reference evidence="5" key="1">
    <citation type="journal article" date="2023" name="PeerJ">
        <title>Selection and evaluation of lactic acid bacteria from chicken feces in Thailand as potential probiotics.</title>
        <authorList>
            <person name="Khurajog B."/>
            <person name="Disastra Y."/>
            <person name="Lawwyne L.D."/>
            <person name="Sirichokchatchawan W."/>
            <person name="Niyomtham W."/>
            <person name="Yindee J."/>
            <person name="Hampson D.J."/>
            <person name="Prapasarakul N."/>
        </authorList>
    </citation>
    <scope>NUCLEOTIDE SEQUENCE</scope>
    <source>
        <strain evidence="5">BF9</strain>
    </source>
</reference>
<dbReference type="PRINTS" id="PR00035">
    <property type="entry name" value="HTHGNTR"/>
</dbReference>
<dbReference type="SUPFAM" id="SSF64288">
    <property type="entry name" value="Chorismate lyase-like"/>
    <property type="match status" value="1"/>
</dbReference>
<dbReference type="Gene3D" id="1.10.10.10">
    <property type="entry name" value="Winged helix-like DNA-binding domain superfamily/Winged helix DNA-binding domain"/>
    <property type="match status" value="1"/>
</dbReference>
<dbReference type="GO" id="GO:0003677">
    <property type="term" value="F:DNA binding"/>
    <property type="evidence" value="ECO:0007669"/>
    <property type="project" value="UniProtKB-KW"/>
</dbReference>
<dbReference type="GO" id="GO:0045892">
    <property type="term" value="P:negative regulation of DNA-templated transcription"/>
    <property type="evidence" value="ECO:0007669"/>
    <property type="project" value="TreeGrafter"/>
</dbReference>
<dbReference type="PANTHER" id="PTHR44846:SF5">
    <property type="entry name" value="HTH-TYPE TRANSCRIPTIONAL REGULATOR GMUR"/>
    <property type="match status" value="1"/>
</dbReference>
<dbReference type="AlphaFoldDB" id="A0AAP3XA76"/>
<dbReference type="InterPro" id="IPR028978">
    <property type="entry name" value="Chorismate_lyase_/UTRA_dom_sf"/>
</dbReference>
<organism evidence="5 6">
    <name type="scientific">Pediococcus acidilactici</name>
    <dbReference type="NCBI Taxonomy" id="1254"/>
    <lineage>
        <taxon>Bacteria</taxon>
        <taxon>Bacillati</taxon>
        <taxon>Bacillota</taxon>
        <taxon>Bacilli</taxon>
        <taxon>Lactobacillales</taxon>
        <taxon>Lactobacillaceae</taxon>
        <taxon>Pediococcus</taxon>
        <taxon>Pediococcus acidilactici group</taxon>
    </lineage>
</organism>
<dbReference type="InterPro" id="IPR000524">
    <property type="entry name" value="Tscrpt_reg_HTH_GntR"/>
</dbReference>
<evidence type="ECO:0000256" key="1">
    <source>
        <dbReference type="ARBA" id="ARBA00023015"/>
    </source>
</evidence>
<evidence type="ECO:0000256" key="3">
    <source>
        <dbReference type="ARBA" id="ARBA00023163"/>
    </source>
</evidence>
<reference evidence="5" key="2">
    <citation type="submission" date="2023-10" db="EMBL/GenBank/DDBJ databases">
        <authorList>
            <person name="Khurajog B."/>
        </authorList>
    </citation>
    <scope>NUCLEOTIDE SEQUENCE</scope>
    <source>
        <strain evidence="5">BF9</strain>
    </source>
</reference>
<dbReference type="Proteomes" id="UP001280897">
    <property type="component" value="Unassembled WGS sequence"/>
</dbReference>
<feature type="domain" description="HTH gntR-type" evidence="4">
    <location>
        <begin position="1"/>
        <end position="69"/>
    </location>
</feature>
<dbReference type="GeneID" id="57366785"/>
<dbReference type="PROSITE" id="PS50949">
    <property type="entry name" value="HTH_GNTR"/>
    <property type="match status" value="1"/>
</dbReference>
<dbReference type="SMART" id="SM00866">
    <property type="entry name" value="UTRA"/>
    <property type="match status" value="1"/>
</dbReference>
<dbReference type="GO" id="GO:0003700">
    <property type="term" value="F:DNA-binding transcription factor activity"/>
    <property type="evidence" value="ECO:0007669"/>
    <property type="project" value="InterPro"/>
</dbReference>